<dbReference type="RefSeq" id="WP_053782558.1">
    <property type="nucleotide sequence ID" value="NZ_LITU01000070.1"/>
</dbReference>
<evidence type="ECO:0000256" key="1">
    <source>
        <dbReference type="ARBA" id="ARBA00004924"/>
    </source>
</evidence>
<dbReference type="InterPro" id="IPR003560">
    <property type="entry name" value="DHB_DH"/>
</dbReference>
<organism evidence="11 12">
    <name type="scientific">Paenibacillus xylanivorans</name>
    <dbReference type="NCBI Taxonomy" id="1705561"/>
    <lineage>
        <taxon>Bacteria</taxon>
        <taxon>Bacillati</taxon>
        <taxon>Bacillota</taxon>
        <taxon>Bacilli</taxon>
        <taxon>Bacillales</taxon>
        <taxon>Paenibacillaceae</taxon>
        <taxon>Paenibacillus</taxon>
    </lineage>
</organism>
<accession>A0A0N0UH66</accession>
<dbReference type="OrthoDB" id="9803333at2"/>
<feature type="domain" description="Ketoreductase" evidence="10">
    <location>
        <begin position="9"/>
        <end position="179"/>
    </location>
</feature>
<comment type="catalytic activity">
    <reaction evidence="5">
        <text>(2S,3S)-2,3-dihydroxy-2,3-dihydrobenzoate + NAD(+) = 2,3-dihydroxybenzoate + NADH + H(+)</text>
        <dbReference type="Rhea" id="RHEA:23824"/>
        <dbReference type="ChEBI" id="CHEBI:15378"/>
        <dbReference type="ChEBI" id="CHEBI:36654"/>
        <dbReference type="ChEBI" id="CHEBI:57540"/>
        <dbReference type="ChEBI" id="CHEBI:57945"/>
        <dbReference type="ChEBI" id="CHEBI:58764"/>
        <dbReference type="EC" id="1.3.1.28"/>
    </reaction>
</comment>
<evidence type="ECO:0000256" key="9">
    <source>
        <dbReference type="RuleBase" id="RU000363"/>
    </source>
</evidence>
<dbReference type="InterPro" id="IPR057326">
    <property type="entry name" value="KR_dom"/>
</dbReference>
<dbReference type="NCBIfam" id="NF006074">
    <property type="entry name" value="PRK08220.1"/>
    <property type="match status" value="1"/>
</dbReference>
<keyword evidence="3" id="KW-0560">Oxidoreductase</keyword>
<dbReference type="NCBIfam" id="TIGR04316">
    <property type="entry name" value="dhbA_paeA"/>
    <property type="match status" value="1"/>
</dbReference>
<dbReference type="PRINTS" id="PR01397">
    <property type="entry name" value="DHBDHDRGNASE"/>
</dbReference>
<dbReference type="InterPro" id="IPR020904">
    <property type="entry name" value="Sc_DH/Rdtase_CS"/>
</dbReference>
<dbReference type="Pfam" id="PF00106">
    <property type="entry name" value="adh_short"/>
    <property type="match status" value="1"/>
</dbReference>
<dbReference type="AlphaFoldDB" id="A0A0N0UH66"/>
<dbReference type="GO" id="GO:0008667">
    <property type="term" value="F:2,3-dihydro-2,3-dihydroxybenzoate dehydrogenase activity"/>
    <property type="evidence" value="ECO:0007669"/>
    <property type="project" value="UniProtKB-UniRule"/>
</dbReference>
<keyword evidence="4" id="KW-0520">NAD</keyword>
<dbReference type="GO" id="GO:0019290">
    <property type="term" value="P:siderophore biosynthetic process"/>
    <property type="evidence" value="ECO:0007669"/>
    <property type="project" value="InterPro"/>
</dbReference>
<comment type="similarity">
    <text evidence="2 9">Belongs to the short-chain dehydrogenases/reductases (SDR) family.</text>
</comment>
<evidence type="ECO:0000256" key="4">
    <source>
        <dbReference type="ARBA" id="ARBA00023027"/>
    </source>
</evidence>
<dbReference type="EMBL" id="LITU01000070">
    <property type="protein sequence ID" value="KOY14377.1"/>
    <property type="molecule type" value="Genomic_DNA"/>
</dbReference>
<dbReference type="PANTHER" id="PTHR42760">
    <property type="entry name" value="SHORT-CHAIN DEHYDROGENASES/REDUCTASES FAMILY MEMBER"/>
    <property type="match status" value="1"/>
</dbReference>
<protein>
    <recommendedName>
        <fullName evidence="7 8">2,3-dihydro-2,3-dihydroxybenzoate dehydrogenase</fullName>
        <ecNumber evidence="6 8">1.3.1.28</ecNumber>
    </recommendedName>
</protein>
<dbReference type="EC" id="1.3.1.28" evidence="6 8"/>
<evidence type="ECO:0000256" key="5">
    <source>
        <dbReference type="ARBA" id="ARBA00052874"/>
    </source>
</evidence>
<dbReference type="FunFam" id="3.40.50.720:FF:000160">
    <property type="entry name" value="2,3-dihydro-2,3-dihydroxybenzoate dehydrogenase"/>
    <property type="match status" value="1"/>
</dbReference>
<evidence type="ECO:0000256" key="2">
    <source>
        <dbReference type="ARBA" id="ARBA00006484"/>
    </source>
</evidence>
<dbReference type="SUPFAM" id="SSF51735">
    <property type="entry name" value="NAD(P)-binding Rossmann-fold domains"/>
    <property type="match status" value="1"/>
</dbReference>
<dbReference type="PATRIC" id="fig|1705561.3.peg.4273"/>
<dbReference type="Gene3D" id="3.40.50.720">
    <property type="entry name" value="NAD(P)-binding Rossmann-like Domain"/>
    <property type="match status" value="1"/>
</dbReference>
<dbReference type="InterPro" id="IPR036291">
    <property type="entry name" value="NAD(P)-bd_dom_sf"/>
</dbReference>
<evidence type="ECO:0000256" key="7">
    <source>
        <dbReference type="ARBA" id="ARBA00067530"/>
    </source>
</evidence>
<evidence type="ECO:0000256" key="3">
    <source>
        <dbReference type="ARBA" id="ARBA00023002"/>
    </source>
</evidence>
<sequence>MSYTGIHGKVAVVTGAAQGIGEAVARLLAEQGAIVAAVDIREEQLNQLVTDLRSQGHQATACPVDISNHQSVEDAVQRIEETLGPIGILVNAAGVLYTGAVSELRDEEWTRTFDVNTHGVFYMSRAVVRNMAERQSGAIVTVGSNASGVPRMHMSAYVASKAASTMFTKCLALEYASDHIRCNIVSPGSTDTDMQRALWADEQGAQAVIAGSPQAYRLGIPLNRLALPSDIADSVLFLVSDQARHITMHNLCVDGGATLGA</sequence>
<evidence type="ECO:0000313" key="11">
    <source>
        <dbReference type="EMBL" id="KOY14377.1"/>
    </source>
</evidence>
<evidence type="ECO:0000256" key="6">
    <source>
        <dbReference type="ARBA" id="ARBA00066334"/>
    </source>
</evidence>
<dbReference type="SMART" id="SM00822">
    <property type="entry name" value="PKS_KR"/>
    <property type="match status" value="1"/>
</dbReference>
<reference evidence="11 12" key="1">
    <citation type="submission" date="2015-08" db="EMBL/GenBank/DDBJ databases">
        <title>Draft genome sequence of cellulolytic and xylanolytic Paenibacillus sp. A59, isolated from a decaying forest soil from Patagonia, Argentina.</title>
        <authorList>
            <person name="Ghio S."/>
            <person name="Caceres A.M."/>
            <person name="Talia P."/>
            <person name="Grasso D."/>
            <person name="Campos E."/>
        </authorList>
    </citation>
    <scope>NUCLEOTIDE SEQUENCE [LARGE SCALE GENOMIC DNA]</scope>
    <source>
        <strain evidence="11 12">A59</strain>
    </source>
</reference>
<proteinExistence type="inferred from homology"/>
<dbReference type="PANTHER" id="PTHR42760:SF115">
    <property type="entry name" value="3-OXOACYL-[ACYL-CARRIER-PROTEIN] REDUCTASE FABG"/>
    <property type="match status" value="1"/>
</dbReference>
<dbReference type="InterPro" id="IPR002347">
    <property type="entry name" value="SDR_fam"/>
</dbReference>
<dbReference type="Proteomes" id="UP000037688">
    <property type="component" value="Unassembled WGS sequence"/>
</dbReference>
<dbReference type="PRINTS" id="PR00080">
    <property type="entry name" value="SDRFAMILY"/>
</dbReference>
<evidence type="ECO:0000313" key="12">
    <source>
        <dbReference type="Proteomes" id="UP000037688"/>
    </source>
</evidence>
<dbReference type="PROSITE" id="PS00061">
    <property type="entry name" value="ADH_SHORT"/>
    <property type="match status" value="1"/>
</dbReference>
<gene>
    <name evidence="11" type="ORF">AMS66_20495</name>
</gene>
<keyword evidence="12" id="KW-1185">Reference proteome</keyword>
<comment type="caution">
    <text evidence="11">The sequence shown here is derived from an EMBL/GenBank/DDBJ whole genome shotgun (WGS) entry which is preliminary data.</text>
</comment>
<name>A0A0N0UH66_9BACL</name>
<dbReference type="GO" id="GO:0016616">
    <property type="term" value="F:oxidoreductase activity, acting on the CH-OH group of donors, NAD or NADP as acceptor"/>
    <property type="evidence" value="ECO:0007669"/>
    <property type="project" value="TreeGrafter"/>
</dbReference>
<comment type="pathway">
    <text evidence="1">Siderophore biosynthesis.</text>
</comment>
<evidence type="ECO:0000256" key="8">
    <source>
        <dbReference type="NCBIfam" id="TIGR04316"/>
    </source>
</evidence>
<evidence type="ECO:0000259" key="10">
    <source>
        <dbReference type="SMART" id="SM00822"/>
    </source>
</evidence>